<protein>
    <submittedName>
        <fullName evidence="1">Uncharacterized protein</fullName>
    </submittedName>
</protein>
<dbReference type="AlphaFoldDB" id="A0A5N6NFL3"/>
<name>A0A5N6NFL3_9ASTR</name>
<reference evidence="1 2" key="1">
    <citation type="submission" date="2019-05" db="EMBL/GenBank/DDBJ databases">
        <title>Mikania micrantha, genome provides insights into the molecular mechanism of rapid growth.</title>
        <authorList>
            <person name="Liu B."/>
        </authorList>
    </citation>
    <scope>NUCLEOTIDE SEQUENCE [LARGE SCALE GENOMIC DNA]</scope>
    <source>
        <strain evidence="1">NLD-2019</strain>
        <tissue evidence="1">Leaf</tissue>
    </source>
</reference>
<comment type="caution">
    <text evidence="1">The sequence shown here is derived from an EMBL/GenBank/DDBJ whole genome shotgun (WGS) entry which is preliminary data.</text>
</comment>
<organism evidence="1 2">
    <name type="scientific">Mikania micrantha</name>
    <name type="common">bitter vine</name>
    <dbReference type="NCBI Taxonomy" id="192012"/>
    <lineage>
        <taxon>Eukaryota</taxon>
        <taxon>Viridiplantae</taxon>
        <taxon>Streptophyta</taxon>
        <taxon>Embryophyta</taxon>
        <taxon>Tracheophyta</taxon>
        <taxon>Spermatophyta</taxon>
        <taxon>Magnoliopsida</taxon>
        <taxon>eudicotyledons</taxon>
        <taxon>Gunneridae</taxon>
        <taxon>Pentapetalae</taxon>
        <taxon>asterids</taxon>
        <taxon>campanulids</taxon>
        <taxon>Asterales</taxon>
        <taxon>Asteraceae</taxon>
        <taxon>Asteroideae</taxon>
        <taxon>Heliantheae alliance</taxon>
        <taxon>Eupatorieae</taxon>
        <taxon>Mikania</taxon>
    </lineage>
</organism>
<sequence length="105" mass="11625">MKEVMGCVDTLDLLRFLDIYYCGHLGSTEASREAAYQLRKHSGSGNSRESSGKRIHLPETFRSKFPSPGSLPAYSTFTFTTSLSRIHAQASAISIVSSIDYIFIN</sequence>
<accession>A0A5N6NFL3</accession>
<keyword evidence="2" id="KW-1185">Reference proteome</keyword>
<gene>
    <name evidence="1" type="ORF">E3N88_24297</name>
</gene>
<dbReference type="Proteomes" id="UP000326396">
    <property type="component" value="Linkage Group LG2"/>
</dbReference>
<evidence type="ECO:0000313" key="2">
    <source>
        <dbReference type="Proteomes" id="UP000326396"/>
    </source>
</evidence>
<evidence type="ECO:0000313" key="1">
    <source>
        <dbReference type="EMBL" id="KAD4586696.1"/>
    </source>
</evidence>
<dbReference type="EMBL" id="SZYD01000012">
    <property type="protein sequence ID" value="KAD4586696.1"/>
    <property type="molecule type" value="Genomic_DNA"/>
</dbReference>
<proteinExistence type="predicted"/>